<dbReference type="Proteomes" id="UP000839052">
    <property type="component" value="Chromosome"/>
</dbReference>
<name>A0ABN8ATP0_9PROT</name>
<protein>
    <submittedName>
        <fullName evidence="1">Uncharacterized protein</fullName>
    </submittedName>
</protein>
<reference evidence="1 2" key="1">
    <citation type="submission" date="2021-10" db="EMBL/GenBank/DDBJ databases">
        <authorList>
            <person name="Koch H."/>
        </authorList>
    </citation>
    <scope>NUCLEOTIDE SEQUENCE [LARGE SCALE GENOMIC DNA]</scope>
    <source>
        <strain evidence="1">6680</strain>
    </source>
</reference>
<organism evidence="1 2">
    <name type="scientific">Candidatus Nitrotoga arctica</name>
    <dbReference type="NCBI Taxonomy" id="453162"/>
    <lineage>
        <taxon>Bacteria</taxon>
        <taxon>Pseudomonadati</taxon>
        <taxon>Pseudomonadota</taxon>
        <taxon>Betaproteobacteria</taxon>
        <taxon>Nitrosomonadales</taxon>
        <taxon>Gallionellaceae</taxon>
        <taxon>Candidatus Nitrotoga</taxon>
    </lineage>
</organism>
<keyword evidence="2" id="KW-1185">Reference proteome</keyword>
<sequence length="21" mass="2716">MFLKRVYDSWGKIYFQENDYI</sequence>
<dbReference type="EMBL" id="OU912926">
    <property type="protein sequence ID" value="CAG9933633.1"/>
    <property type="molecule type" value="Genomic_DNA"/>
</dbReference>
<evidence type="ECO:0000313" key="1">
    <source>
        <dbReference type="EMBL" id="CAG9933633.1"/>
    </source>
</evidence>
<evidence type="ECO:0000313" key="2">
    <source>
        <dbReference type="Proteomes" id="UP000839052"/>
    </source>
</evidence>
<proteinExistence type="predicted"/>
<accession>A0ABN8ATP0</accession>
<gene>
    <name evidence="1" type="ORF">NTG6680_2384</name>
</gene>